<dbReference type="Pfam" id="PF00501">
    <property type="entry name" value="AMP-binding"/>
    <property type="match status" value="1"/>
</dbReference>
<dbReference type="AlphaFoldDB" id="A0A853C9R9"/>
<dbReference type="Gene3D" id="3.40.50.12780">
    <property type="entry name" value="N-terminal domain of ligase-like"/>
    <property type="match status" value="1"/>
</dbReference>
<dbReference type="InterPro" id="IPR042099">
    <property type="entry name" value="ANL_N_sf"/>
</dbReference>
<comment type="caution">
    <text evidence="2">The sequence shown here is derived from an EMBL/GenBank/DDBJ whole genome shotgun (WGS) entry which is preliminary data.</text>
</comment>
<dbReference type="GO" id="GO:0016874">
    <property type="term" value="F:ligase activity"/>
    <property type="evidence" value="ECO:0007669"/>
    <property type="project" value="UniProtKB-KW"/>
</dbReference>
<dbReference type="SUPFAM" id="SSF56801">
    <property type="entry name" value="Acetyl-CoA synthetase-like"/>
    <property type="match status" value="1"/>
</dbReference>
<dbReference type="RefSeq" id="WP_179714556.1">
    <property type="nucleotide sequence ID" value="NZ_JACBZT010000001.1"/>
</dbReference>
<dbReference type="InterPro" id="IPR000873">
    <property type="entry name" value="AMP-dep_synth/lig_dom"/>
</dbReference>
<keyword evidence="3" id="KW-1185">Reference proteome</keyword>
<organism evidence="2 3">
    <name type="scientific">Petropleomorpha daqingensis</name>
    <dbReference type="NCBI Taxonomy" id="2026353"/>
    <lineage>
        <taxon>Bacteria</taxon>
        <taxon>Bacillati</taxon>
        <taxon>Actinomycetota</taxon>
        <taxon>Actinomycetes</taxon>
        <taxon>Geodermatophilales</taxon>
        <taxon>Geodermatophilaceae</taxon>
        <taxon>Petropleomorpha</taxon>
    </lineage>
</organism>
<gene>
    <name evidence="2" type="ORF">GGQ55_000034</name>
</gene>
<reference evidence="2 3" key="1">
    <citation type="submission" date="2020-07" db="EMBL/GenBank/DDBJ databases">
        <title>Sequencing the genomes of 1000 actinobacteria strains.</title>
        <authorList>
            <person name="Klenk H.-P."/>
        </authorList>
    </citation>
    <scope>NUCLEOTIDE SEQUENCE [LARGE SCALE GENOMIC DNA]</scope>
    <source>
        <strain evidence="2 3">DSM 104001</strain>
    </source>
</reference>
<sequence length="470" mass="50014">MHATVVSPFARLRSGLQQGLLADYDELIPRTTWDRARIRRHQRERLHDLLRHAAAHSPFHAHRLAGLDPADLGPEDLSALPVMTKADLMAEFDDVVTDRRVTRAAAEAALAAVDDQPAVVGDGALVLTSGGSSGPRGVFVLDAPAQRQFLGSLSRALVARLRVTGAPPGGLHIAFVAAASPVHATRAAVALTEGGALPFHFSAVPVTLPVAEIVRQLDHLRPQALYGYPSMLALLAEEQVAGRLHIAPVTVTCTSETLTPDLRSRIREGFGAPVIDSFGSTEGLVGGTLPDDPGLVFAEDGCIVELVDEHDRPVPLGTPSASVLVTVLENRLQPLIRYRITDSFVELPPVAGHGYLRARVEGRSDDVLRFGGVVLHPLVMRSVLVHASDVVDYQVRQTPRGIAVDVLAPRGVDADALRTDLTRALAEAGLRGAEVTVSAVPDLPRDARTGKLRRFVPMGAAGARQPLAGL</sequence>
<name>A0A853C9R9_9ACTN</name>
<dbReference type="InterPro" id="IPR053158">
    <property type="entry name" value="CapK_Type1_Caps_Biosynth"/>
</dbReference>
<keyword evidence="2" id="KW-0436">Ligase</keyword>
<dbReference type="EMBL" id="JACBZT010000001">
    <property type="protein sequence ID" value="NYJ03756.1"/>
    <property type="molecule type" value="Genomic_DNA"/>
</dbReference>
<evidence type="ECO:0000313" key="2">
    <source>
        <dbReference type="EMBL" id="NYJ03756.1"/>
    </source>
</evidence>
<accession>A0A853C9R9</accession>
<proteinExistence type="predicted"/>
<protein>
    <submittedName>
        <fullName evidence="2">Phenylacetate-coenzyme A ligase PaaK-like adenylate-forming protein</fullName>
    </submittedName>
</protein>
<feature type="domain" description="AMP-dependent synthetase/ligase" evidence="1">
    <location>
        <begin position="42"/>
        <end position="319"/>
    </location>
</feature>
<dbReference type="Proteomes" id="UP000541969">
    <property type="component" value="Unassembled WGS sequence"/>
</dbReference>
<evidence type="ECO:0000313" key="3">
    <source>
        <dbReference type="Proteomes" id="UP000541969"/>
    </source>
</evidence>
<evidence type="ECO:0000259" key="1">
    <source>
        <dbReference type="Pfam" id="PF00501"/>
    </source>
</evidence>
<dbReference type="PANTHER" id="PTHR36932:SF1">
    <property type="entry name" value="CAPSULAR POLYSACCHARIDE BIOSYNTHESIS PROTEIN"/>
    <property type="match status" value="1"/>
</dbReference>
<dbReference type="PANTHER" id="PTHR36932">
    <property type="entry name" value="CAPSULAR POLYSACCHARIDE BIOSYNTHESIS PROTEIN"/>
    <property type="match status" value="1"/>
</dbReference>